<dbReference type="PROSITE" id="PS51257">
    <property type="entry name" value="PROKAR_LIPOPROTEIN"/>
    <property type="match status" value="1"/>
</dbReference>
<dbReference type="PANTHER" id="PTHR30290">
    <property type="entry name" value="PERIPLASMIC BINDING COMPONENT OF ABC TRANSPORTER"/>
    <property type="match status" value="1"/>
</dbReference>
<dbReference type="RefSeq" id="WP_144540891.1">
    <property type="nucleotide sequence ID" value="NZ_JACSQO010000006.1"/>
</dbReference>
<evidence type="ECO:0000256" key="5">
    <source>
        <dbReference type="SAM" id="SignalP"/>
    </source>
</evidence>
<dbReference type="PROSITE" id="PS01040">
    <property type="entry name" value="SBP_BACTERIAL_5"/>
    <property type="match status" value="1"/>
</dbReference>
<evidence type="ECO:0000256" key="4">
    <source>
        <dbReference type="SAM" id="MobiDB-lite"/>
    </source>
</evidence>
<evidence type="ECO:0000259" key="6">
    <source>
        <dbReference type="Pfam" id="PF00496"/>
    </source>
</evidence>
<feature type="domain" description="Solute-binding protein family 5" evidence="6">
    <location>
        <begin position="98"/>
        <end position="474"/>
    </location>
</feature>
<dbReference type="Gene3D" id="3.90.76.10">
    <property type="entry name" value="Dipeptide-binding Protein, Domain 1"/>
    <property type="match status" value="1"/>
</dbReference>
<gene>
    <name evidence="7" type="ORF">H9650_12770</name>
</gene>
<evidence type="ECO:0000313" key="7">
    <source>
        <dbReference type="EMBL" id="MBD7944990.1"/>
    </source>
</evidence>
<dbReference type="Proteomes" id="UP000640786">
    <property type="component" value="Unassembled WGS sequence"/>
</dbReference>
<reference evidence="7 8" key="1">
    <citation type="submission" date="2020-08" db="EMBL/GenBank/DDBJ databases">
        <title>A Genomic Blueprint of the Chicken Gut Microbiome.</title>
        <authorList>
            <person name="Gilroy R."/>
            <person name="Ravi A."/>
            <person name="Getino M."/>
            <person name="Pursley I."/>
            <person name="Horton D.L."/>
            <person name="Alikhan N.-F."/>
            <person name="Baker D."/>
            <person name="Gharbi K."/>
            <person name="Hall N."/>
            <person name="Watson M."/>
            <person name="Adriaenssens E.M."/>
            <person name="Foster-Nyarko E."/>
            <person name="Jarju S."/>
            <person name="Secka A."/>
            <person name="Antonio M."/>
            <person name="Oren A."/>
            <person name="Chaudhuri R."/>
            <person name="La Ragione R.M."/>
            <person name="Hildebrand F."/>
            <person name="Pallen M.J."/>
        </authorList>
    </citation>
    <scope>NUCLEOTIDE SEQUENCE [LARGE SCALE GENOMIC DNA]</scope>
    <source>
        <strain evidence="7 8">Sa2BUA9</strain>
    </source>
</reference>
<evidence type="ECO:0000313" key="8">
    <source>
        <dbReference type="Proteomes" id="UP000640786"/>
    </source>
</evidence>
<dbReference type="Gene3D" id="3.10.105.10">
    <property type="entry name" value="Dipeptide-binding Protein, Domain 3"/>
    <property type="match status" value="1"/>
</dbReference>
<feature type="compositionally biased region" description="Basic and acidic residues" evidence="4">
    <location>
        <begin position="35"/>
        <end position="49"/>
    </location>
</feature>
<keyword evidence="3 5" id="KW-0732">Signal</keyword>
<dbReference type="InterPro" id="IPR039424">
    <property type="entry name" value="SBP_5"/>
</dbReference>
<dbReference type="SUPFAM" id="SSF53850">
    <property type="entry name" value="Periplasmic binding protein-like II"/>
    <property type="match status" value="1"/>
</dbReference>
<dbReference type="Pfam" id="PF00496">
    <property type="entry name" value="SBP_bac_5"/>
    <property type="match status" value="1"/>
</dbReference>
<dbReference type="InterPro" id="IPR023765">
    <property type="entry name" value="SBP_5_CS"/>
</dbReference>
<dbReference type="EMBL" id="JACSQO010000006">
    <property type="protein sequence ID" value="MBD7944990.1"/>
    <property type="molecule type" value="Genomic_DNA"/>
</dbReference>
<feature type="chain" id="PRO_5046069174" evidence="5">
    <location>
        <begin position="23"/>
        <end position="552"/>
    </location>
</feature>
<comment type="similarity">
    <text evidence="2">Belongs to the bacterial solute-binding protein 5 family.</text>
</comment>
<feature type="signal peptide" evidence="5">
    <location>
        <begin position="1"/>
        <end position="22"/>
    </location>
</feature>
<accession>A0ABR8RBC1</accession>
<evidence type="ECO:0000256" key="3">
    <source>
        <dbReference type="ARBA" id="ARBA00022729"/>
    </source>
</evidence>
<dbReference type="InterPro" id="IPR030678">
    <property type="entry name" value="Peptide/Ni-bd"/>
</dbReference>
<evidence type="ECO:0000256" key="2">
    <source>
        <dbReference type="ARBA" id="ARBA00005695"/>
    </source>
</evidence>
<dbReference type="PIRSF" id="PIRSF002741">
    <property type="entry name" value="MppA"/>
    <property type="match status" value="1"/>
</dbReference>
<evidence type="ECO:0000256" key="1">
    <source>
        <dbReference type="ARBA" id="ARBA00004193"/>
    </source>
</evidence>
<dbReference type="Gene3D" id="3.40.190.10">
    <property type="entry name" value="Periplasmic binding protein-like II"/>
    <property type="match status" value="1"/>
</dbReference>
<proteinExistence type="inferred from homology"/>
<dbReference type="CDD" id="cd08504">
    <property type="entry name" value="PBP2_OppA"/>
    <property type="match status" value="1"/>
</dbReference>
<organism evidence="7 8">
    <name type="scientific">Psychrobacillus faecigallinarum</name>
    <dbReference type="NCBI Taxonomy" id="2762235"/>
    <lineage>
        <taxon>Bacteria</taxon>
        <taxon>Bacillati</taxon>
        <taxon>Bacillota</taxon>
        <taxon>Bacilli</taxon>
        <taxon>Bacillales</taxon>
        <taxon>Bacillaceae</taxon>
        <taxon>Psychrobacillus</taxon>
    </lineage>
</organism>
<feature type="region of interest" description="Disordered" evidence="4">
    <location>
        <begin position="24"/>
        <end position="49"/>
    </location>
</feature>
<dbReference type="PANTHER" id="PTHR30290:SF79">
    <property type="entry name" value="DIPEPTIDE-BINDING PROTEIN DPPE"/>
    <property type="match status" value="1"/>
</dbReference>
<keyword evidence="8" id="KW-1185">Reference proteome</keyword>
<dbReference type="InterPro" id="IPR000914">
    <property type="entry name" value="SBP_5_dom"/>
</dbReference>
<protein>
    <submittedName>
        <fullName evidence="7">Peptide ABC transporter substrate-binding protein</fullName>
    </submittedName>
</protein>
<comment type="caution">
    <text evidence="7">The sequence shown here is derived from an EMBL/GenBank/DDBJ whole genome shotgun (WGS) entry which is preliminary data.</text>
</comment>
<comment type="subcellular location">
    <subcellularLocation>
        <location evidence="1">Cell membrane</location>
        <topology evidence="1">Lipid-anchor</topology>
    </subcellularLocation>
</comment>
<name>A0ABR8RBC1_9BACI</name>
<sequence length="552" mass="61883">MKKWLSLLIMALFVLVLSACTANEEAGKTPTETEPTTKTEGEGKEEPVVETEKVLKLNNGNEPTSFDPSVGFDAVSWSALNNLMEGLVRLNKDHQAEEATAEKIDVSEDGLTYTFTIRENAKWSNGDPVVAGDFVYGWLHMLNPETASPAAFLAYFIEGAEAYNNGEGAADAVAIKAVSEKVFEVKLAAPTEAFLNIITNPSFFPVNEKAATENPEWFTEAESFVGNGPFKLASWDHDVSFTFEKNENYWDADTVKLDKVEWAMIDDSNTEYQMYKTGDLDVSGVPSELADQLLNDPELKNEDQAGLYFYRFNVSMEPFTNKKIRQAFGMAVDQQEIVEFVTKNGEKAAEGFVPYGFIGPDGKEFRETAGKLIQHDAEKAKALLEEGMKEEGYNELPTVTLTYSTSDTHKKIAEALQSKFKEVLGVEIALQNVEASVFASEQKEFKYMLSRSSFLFDYADPVNALESFITGSSMNRTTWSNPEFDKLIADIKNETDPQKRWDMLIQADKFLIEEMPVVPIHYYNQVTLEKSNVKGIVRHPVGYMDLKWADKE</sequence>